<accession>A0A1H6F9T2</accession>
<dbReference type="SUPFAM" id="SSF53850">
    <property type="entry name" value="Periplasmic binding protein-like II"/>
    <property type="match status" value="1"/>
</dbReference>
<dbReference type="OrthoDB" id="5318791at2"/>
<feature type="signal peptide" evidence="1">
    <location>
        <begin position="1"/>
        <end position="23"/>
    </location>
</feature>
<evidence type="ECO:0000313" key="3">
    <source>
        <dbReference type="Proteomes" id="UP000236724"/>
    </source>
</evidence>
<evidence type="ECO:0000256" key="1">
    <source>
        <dbReference type="SAM" id="SignalP"/>
    </source>
</evidence>
<organism evidence="2 3">
    <name type="scientific">Candidatus Venteria ishoeyi</name>
    <dbReference type="NCBI Taxonomy" id="1899563"/>
    <lineage>
        <taxon>Bacteria</taxon>
        <taxon>Pseudomonadati</taxon>
        <taxon>Pseudomonadota</taxon>
        <taxon>Gammaproteobacteria</taxon>
        <taxon>Thiotrichales</taxon>
        <taxon>Thiotrichaceae</taxon>
        <taxon>Venteria</taxon>
    </lineage>
</organism>
<proteinExistence type="predicted"/>
<reference evidence="2 3" key="1">
    <citation type="submission" date="2016-10" db="EMBL/GenBank/DDBJ databases">
        <authorList>
            <person name="de Groot N.N."/>
        </authorList>
    </citation>
    <scope>NUCLEOTIDE SEQUENCE [LARGE SCALE GENOMIC DNA]</scope>
    <source>
        <strain evidence="2">MBHS1</strain>
    </source>
</reference>
<gene>
    <name evidence="2" type="primary">phnD_2</name>
    <name evidence="2" type="ORF">MBHS_02714</name>
</gene>
<evidence type="ECO:0000313" key="2">
    <source>
        <dbReference type="EMBL" id="SEH06848.1"/>
    </source>
</evidence>
<dbReference type="Gene3D" id="3.40.190.10">
    <property type="entry name" value="Periplasmic binding protein-like II"/>
    <property type="match status" value="2"/>
</dbReference>
<dbReference type="PANTHER" id="PTHR35841:SF1">
    <property type="entry name" value="PHOSPHONATES-BINDING PERIPLASMIC PROTEIN"/>
    <property type="match status" value="1"/>
</dbReference>
<dbReference type="AlphaFoldDB" id="A0A1H6F9T2"/>
<dbReference type="Pfam" id="PF12974">
    <property type="entry name" value="Phosphonate-bd"/>
    <property type="match status" value="1"/>
</dbReference>
<dbReference type="Proteomes" id="UP000236724">
    <property type="component" value="Unassembled WGS sequence"/>
</dbReference>
<name>A0A1H6F9T2_9GAMM</name>
<dbReference type="RefSeq" id="WP_103920573.1">
    <property type="nucleotide sequence ID" value="NZ_FMSV02000509.1"/>
</dbReference>
<sequence>MFQRLSLFSSILLLCAYTSSALAQDVIRFAPLPMENTKVVIKQFKPMLDYLEKELNVKIQIVYQENYTKILEKFQSSEIDMAFLGPLPYVILTQEYQKAKPLVRFLNAKGKDTYSCSLVRLEDSNSAEISGKRIALTQPYSTCGYLSVSHLLKQQGADIEKNRYRYTGSHSEVALGITRGEFDLGGLKTSIGNKFAHLGLEEITKSDPLPGFVLTGNTATLSEALLKGITQAMLKLKPLENPVHLQLTQVWGKNVRFGAVPAKDEDFASVRQKLTGITLPMQGND</sequence>
<keyword evidence="3" id="KW-1185">Reference proteome</keyword>
<feature type="chain" id="PRO_5014757598" evidence="1">
    <location>
        <begin position="24"/>
        <end position="285"/>
    </location>
</feature>
<protein>
    <submittedName>
        <fullName evidence="2">Phosphate-import protein PhnD</fullName>
    </submittedName>
</protein>
<dbReference type="EMBL" id="FMSV02000509">
    <property type="protein sequence ID" value="SEH06848.1"/>
    <property type="molecule type" value="Genomic_DNA"/>
</dbReference>
<dbReference type="PANTHER" id="PTHR35841">
    <property type="entry name" value="PHOSPHONATES-BINDING PERIPLASMIC PROTEIN"/>
    <property type="match status" value="1"/>
</dbReference>
<keyword evidence="1" id="KW-0732">Signal</keyword>